<protein>
    <recommendedName>
        <fullName evidence="7">C2HC/C3H-type domain-containing protein</fullName>
    </recommendedName>
</protein>
<dbReference type="PANTHER" id="PTHR13555:SF65">
    <property type="entry name" value="C2H2-TYPE DOMAIN-CONTAINING PROTEIN"/>
    <property type="match status" value="1"/>
</dbReference>
<gene>
    <name evidence="8" type="ORF">ABB37_06063</name>
</gene>
<feature type="compositionally biased region" description="Low complexity" evidence="6">
    <location>
        <begin position="538"/>
        <end position="552"/>
    </location>
</feature>
<proteinExistence type="predicted"/>
<sequence length="751" mass="79839">MFPPAAKSAKAGIHRPVFRVCYLCGQQFGSASIGIHIPQCYQKKLSQWEKSDSGIRGPKPRHPDTVNWKGGTGASADQVNGEQYETFNSNLVPCPNCGRTFLPDRLPVHLRGCKGGGGGGASSPAARNGKPTASTTTTREAAKNTARSPSSARRSLSSGPPLLPTCYLCGQQFGTASIRIHVPQCYEKKLAQWKNADPRTRGQPPKNPDSVNWRGRPDSTAKEQATEQFREFMSNLSPCPNCGRKFLPDRLAVHLRSCRPGSTAKPLPTRSPPTAAAAADLSPTRARTEKRIAGAEEANDDVGTVSEVAQPAADAVPTQVNEDRLDPKRNRLSRTSPVPMEGRACPQCDAVEYDGDAKFCRECGGTLDASRLPVPCVHCGERIPQGSRFCGTCGQPVNGASAEERTPGGTNENVSTVRVVVCPACKAVCDADGNFCDNCGAALGDTDIAPTPQKAAKARPTASPVRKGEATAPTASSRQSGAATKFCPTCKTPVADMAATFCEDCGSRLETVEVPATADGGPPSAANSTLPPDAVARFSASPRKAPSPSSSRNNDGDSQKVPKTTTSPARAQPAPQAAASTAVHTSPPAEDAPEAVEDAARDTERLPCSHCGRRFAPTPLARHEKFCATQKNRRVFNAAKQRQPDDALPAASNTNKKQTAAAASAAVAVPKHDWKSESEAFRRALREARQVDRVLKSGGTAKDLPPPTYSTNPDYVQCPHCQRRFAAEVARRHIPHCANTVNRPKPPPRRR</sequence>
<evidence type="ECO:0000256" key="6">
    <source>
        <dbReference type="SAM" id="MobiDB-lite"/>
    </source>
</evidence>
<evidence type="ECO:0000256" key="1">
    <source>
        <dbReference type="ARBA" id="ARBA00022723"/>
    </source>
</evidence>
<name>A0A0M9FY24_LEPPY</name>
<dbReference type="FunFam" id="3.30.160.60:FF:001258">
    <property type="entry name" value="Uncharacterized protein TCIL3000_10_13860"/>
    <property type="match status" value="2"/>
</dbReference>
<evidence type="ECO:0000313" key="9">
    <source>
        <dbReference type="Proteomes" id="UP000037923"/>
    </source>
</evidence>
<dbReference type="RefSeq" id="XP_015656874.1">
    <property type="nucleotide sequence ID" value="XM_015804300.1"/>
</dbReference>
<feature type="domain" description="C2HC/C3H-type" evidence="7">
    <location>
        <begin position="714"/>
        <end position="743"/>
    </location>
</feature>
<evidence type="ECO:0000256" key="2">
    <source>
        <dbReference type="ARBA" id="ARBA00022737"/>
    </source>
</evidence>
<keyword evidence="9" id="KW-1185">Reference proteome</keyword>
<evidence type="ECO:0000256" key="5">
    <source>
        <dbReference type="PROSITE-ProRule" id="PRU01371"/>
    </source>
</evidence>
<accession>A0A0M9FY24</accession>
<keyword evidence="4" id="KW-0862">Zinc</keyword>
<feature type="region of interest" description="Disordered" evidence="6">
    <location>
        <begin position="538"/>
        <end position="603"/>
    </location>
</feature>
<keyword evidence="2" id="KW-0677">Repeat</keyword>
<dbReference type="GO" id="GO:0008270">
    <property type="term" value="F:zinc ion binding"/>
    <property type="evidence" value="ECO:0007669"/>
    <property type="project" value="UniProtKB-KW"/>
</dbReference>
<dbReference type="OrthoDB" id="265955at2759"/>
<dbReference type="Gene3D" id="3.30.160.60">
    <property type="entry name" value="Classic Zinc Finger"/>
    <property type="match status" value="3"/>
</dbReference>
<keyword evidence="1" id="KW-0479">Metal-binding</keyword>
<dbReference type="Pfam" id="PF12773">
    <property type="entry name" value="DZR"/>
    <property type="match status" value="1"/>
</dbReference>
<feature type="domain" description="C2HC/C3H-type" evidence="7">
    <location>
        <begin position="235"/>
        <end position="264"/>
    </location>
</feature>
<feature type="domain" description="C2HC/C3H-type" evidence="7">
    <location>
        <begin position="90"/>
        <end position="119"/>
    </location>
</feature>
<dbReference type="AlphaFoldDB" id="A0A0M9FY24"/>
<feature type="region of interest" description="Disordered" evidence="6">
    <location>
        <begin position="310"/>
        <end position="340"/>
    </location>
</feature>
<reference evidence="8 9" key="1">
    <citation type="submission" date="2015-07" db="EMBL/GenBank/DDBJ databases">
        <title>High-quality genome of monoxenous trypanosomatid Leptomonas pyrrhocoris.</title>
        <authorList>
            <person name="Flegontov P."/>
            <person name="Butenko A."/>
            <person name="Firsov S."/>
            <person name="Vlcek C."/>
            <person name="Logacheva M.D."/>
            <person name="Field M."/>
            <person name="Filatov D."/>
            <person name="Flegontova O."/>
            <person name="Gerasimov E."/>
            <person name="Jackson A.P."/>
            <person name="Kelly S."/>
            <person name="Opperdoes F."/>
            <person name="O'Reilly A."/>
            <person name="Votypka J."/>
            <person name="Yurchenko V."/>
            <person name="Lukes J."/>
        </authorList>
    </citation>
    <scope>NUCLEOTIDE SEQUENCE [LARGE SCALE GENOMIC DNA]</scope>
    <source>
        <strain evidence="8">H10</strain>
    </source>
</reference>
<dbReference type="OMA" id="GQQFGTA"/>
<evidence type="ECO:0000259" key="7">
    <source>
        <dbReference type="PROSITE" id="PS52027"/>
    </source>
</evidence>
<feature type="compositionally biased region" description="Low complexity" evidence="6">
    <location>
        <begin position="266"/>
        <end position="285"/>
    </location>
</feature>
<feature type="compositionally biased region" description="Low complexity" evidence="6">
    <location>
        <begin position="564"/>
        <end position="582"/>
    </location>
</feature>
<feature type="domain" description="C2HC/C3H-type" evidence="7">
    <location>
        <begin position="604"/>
        <end position="633"/>
    </location>
</feature>
<dbReference type="PROSITE" id="PS52027">
    <property type="entry name" value="ZF_C2HC_C3H"/>
    <property type="match status" value="4"/>
</dbReference>
<organism evidence="8 9">
    <name type="scientific">Leptomonas pyrrhocoris</name>
    <name type="common">Firebug parasite</name>
    <dbReference type="NCBI Taxonomy" id="157538"/>
    <lineage>
        <taxon>Eukaryota</taxon>
        <taxon>Discoba</taxon>
        <taxon>Euglenozoa</taxon>
        <taxon>Kinetoplastea</taxon>
        <taxon>Metakinetoplastina</taxon>
        <taxon>Trypanosomatida</taxon>
        <taxon>Trypanosomatidae</taxon>
        <taxon>Leishmaniinae</taxon>
        <taxon>Leptomonas</taxon>
    </lineage>
</organism>
<dbReference type="EMBL" id="LGTL01000013">
    <property type="protein sequence ID" value="KPA78435.1"/>
    <property type="molecule type" value="Genomic_DNA"/>
</dbReference>
<feature type="region of interest" description="Disordered" evidence="6">
    <location>
        <begin position="261"/>
        <end position="287"/>
    </location>
</feature>
<evidence type="ECO:0000313" key="8">
    <source>
        <dbReference type="EMBL" id="KPA78435.1"/>
    </source>
</evidence>
<dbReference type="InterPro" id="IPR026319">
    <property type="entry name" value="ZC2HC1A/B-like"/>
</dbReference>
<dbReference type="InterPro" id="IPR049899">
    <property type="entry name" value="Znf_C2HC_C3H"/>
</dbReference>
<feature type="compositionally biased region" description="Low complexity" evidence="6">
    <location>
        <begin position="650"/>
        <end position="664"/>
    </location>
</feature>
<dbReference type="InterPro" id="IPR025874">
    <property type="entry name" value="DZR"/>
</dbReference>
<evidence type="ECO:0000256" key="3">
    <source>
        <dbReference type="ARBA" id="ARBA00022771"/>
    </source>
</evidence>
<comment type="caution">
    <text evidence="8">The sequence shown here is derived from an EMBL/GenBank/DDBJ whole genome shotgun (WGS) entry which is preliminary data.</text>
</comment>
<feature type="region of interest" description="Disordered" evidence="6">
    <location>
        <begin position="51"/>
        <end position="75"/>
    </location>
</feature>
<feature type="compositionally biased region" description="Low complexity" evidence="6">
    <location>
        <begin position="146"/>
        <end position="158"/>
    </location>
</feature>
<feature type="compositionally biased region" description="Basic and acidic residues" evidence="6">
    <location>
        <begin position="215"/>
        <end position="224"/>
    </location>
</feature>
<feature type="region of interest" description="Disordered" evidence="6">
    <location>
        <begin position="641"/>
        <end position="664"/>
    </location>
</feature>
<feature type="region of interest" description="Disordered" evidence="6">
    <location>
        <begin position="692"/>
        <end position="711"/>
    </location>
</feature>
<evidence type="ECO:0000256" key="4">
    <source>
        <dbReference type="ARBA" id="ARBA00022833"/>
    </source>
</evidence>
<feature type="region of interest" description="Disordered" evidence="6">
    <location>
        <begin position="195"/>
        <end position="224"/>
    </location>
</feature>
<dbReference type="PANTHER" id="PTHR13555">
    <property type="entry name" value="C2H2 ZINC FINGER CGI-62-RELATED"/>
    <property type="match status" value="1"/>
</dbReference>
<feature type="region of interest" description="Disordered" evidence="6">
    <location>
        <begin position="115"/>
        <end position="158"/>
    </location>
</feature>
<keyword evidence="3 5" id="KW-0863">Zinc-finger</keyword>
<feature type="region of interest" description="Disordered" evidence="6">
    <location>
        <begin position="449"/>
        <end position="478"/>
    </location>
</feature>
<dbReference type="VEuPathDB" id="TriTrypDB:LpyrH10_13_0080"/>
<dbReference type="Pfam" id="PF13913">
    <property type="entry name" value="zf-C2HC_2"/>
    <property type="match status" value="6"/>
</dbReference>
<dbReference type="GeneID" id="26906352"/>
<dbReference type="Proteomes" id="UP000037923">
    <property type="component" value="Unassembled WGS sequence"/>
</dbReference>